<dbReference type="GO" id="GO:0045493">
    <property type="term" value="P:xylan catabolic process"/>
    <property type="evidence" value="ECO:0007669"/>
    <property type="project" value="InterPro"/>
</dbReference>
<evidence type="ECO:0000256" key="2">
    <source>
        <dbReference type="ARBA" id="ARBA00022729"/>
    </source>
</evidence>
<protein>
    <submittedName>
        <fullName evidence="5">Beta-glucosidase</fullName>
    </submittedName>
</protein>
<reference evidence="5 6" key="1">
    <citation type="submission" date="2017-05" db="EMBL/GenBank/DDBJ databases">
        <authorList>
            <person name="Varghese N."/>
            <person name="Submissions S."/>
        </authorList>
    </citation>
    <scope>NUCLEOTIDE SEQUENCE [LARGE SCALE GENOMIC DNA]</scope>
    <source>
        <strain evidence="5 6">DSM 21342</strain>
    </source>
</reference>
<feature type="domain" description="Fibronectin type III-like" evidence="4">
    <location>
        <begin position="737"/>
        <end position="806"/>
    </location>
</feature>
<dbReference type="AlphaFoldDB" id="A0A521BN72"/>
<dbReference type="SUPFAM" id="SSF52279">
    <property type="entry name" value="Beta-D-glucan exohydrolase, C-terminal domain"/>
    <property type="match status" value="1"/>
</dbReference>
<keyword evidence="3" id="KW-0378">Hydrolase</keyword>
<comment type="similarity">
    <text evidence="1">Belongs to the glycosyl hydrolase 3 family.</text>
</comment>
<dbReference type="Gene3D" id="3.20.20.300">
    <property type="entry name" value="Glycoside hydrolase, family 3, N-terminal domain"/>
    <property type="match status" value="1"/>
</dbReference>
<dbReference type="Proteomes" id="UP000315971">
    <property type="component" value="Unassembled WGS sequence"/>
</dbReference>
<gene>
    <name evidence="5" type="ORF">SAMN06265350_102365</name>
</gene>
<dbReference type="Gene3D" id="3.40.50.1700">
    <property type="entry name" value="Glycoside hydrolase family 3 C-terminal domain"/>
    <property type="match status" value="1"/>
</dbReference>
<keyword evidence="6" id="KW-1185">Reference proteome</keyword>
<evidence type="ECO:0000256" key="1">
    <source>
        <dbReference type="ARBA" id="ARBA00005336"/>
    </source>
</evidence>
<dbReference type="InterPro" id="IPR036962">
    <property type="entry name" value="Glyco_hydro_3_N_sf"/>
</dbReference>
<accession>A0A521BN72</accession>
<dbReference type="InterPro" id="IPR002772">
    <property type="entry name" value="Glyco_hydro_3_C"/>
</dbReference>
<dbReference type="InterPro" id="IPR001764">
    <property type="entry name" value="Glyco_hydro_3_N"/>
</dbReference>
<dbReference type="GO" id="GO:0008422">
    <property type="term" value="F:beta-glucosidase activity"/>
    <property type="evidence" value="ECO:0007669"/>
    <property type="project" value="UniProtKB-ARBA"/>
</dbReference>
<dbReference type="GO" id="GO:0031222">
    <property type="term" value="P:arabinan catabolic process"/>
    <property type="evidence" value="ECO:0007669"/>
    <property type="project" value="TreeGrafter"/>
</dbReference>
<dbReference type="PANTHER" id="PTHR42721">
    <property type="entry name" value="SUGAR HYDROLASE-RELATED"/>
    <property type="match status" value="1"/>
</dbReference>
<evidence type="ECO:0000256" key="3">
    <source>
        <dbReference type="ARBA" id="ARBA00022801"/>
    </source>
</evidence>
<dbReference type="PANTHER" id="PTHR42721:SF3">
    <property type="entry name" value="BETA-D-XYLOSIDASE 5-RELATED"/>
    <property type="match status" value="1"/>
</dbReference>
<dbReference type="Gene3D" id="2.60.40.10">
    <property type="entry name" value="Immunoglobulins"/>
    <property type="match status" value="1"/>
</dbReference>
<proteinExistence type="inferred from homology"/>
<dbReference type="FunFam" id="2.60.40.10:FF:000495">
    <property type="entry name" value="Periplasmic beta-glucosidase"/>
    <property type="match status" value="1"/>
</dbReference>
<name>A0A521BN72_9SPHI</name>
<dbReference type="EMBL" id="FXSZ01000002">
    <property type="protein sequence ID" value="SMO48562.1"/>
    <property type="molecule type" value="Genomic_DNA"/>
</dbReference>
<dbReference type="Pfam" id="PF14310">
    <property type="entry name" value="Fn3-like"/>
    <property type="match status" value="1"/>
</dbReference>
<dbReference type="InterPro" id="IPR044993">
    <property type="entry name" value="BXL"/>
</dbReference>
<dbReference type="InterPro" id="IPR026891">
    <property type="entry name" value="Fn3-like"/>
</dbReference>
<dbReference type="InterPro" id="IPR036881">
    <property type="entry name" value="Glyco_hydro_3_C_sf"/>
</dbReference>
<evidence type="ECO:0000259" key="4">
    <source>
        <dbReference type="SMART" id="SM01217"/>
    </source>
</evidence>
<dbReference type="Pfam" id="PF01915">
    <property type="entry name" value="Glyco_hydro_3_C"/>
    <property type="match status" value="1"/>
</dbReference>
<dbReference type="Pfam" id="PF00933">
    <property type="entry name" value="Glyco_hydro_3"/>
    <property type="match status" value="1"/>
</dbReference>
<dbReference type="RefSeq" id="WP_221929015.1">
    <property type="nucleotide sequence ID" value="NZ_FXSZ01000002.1"/>
</dbReference>
<dbReference type="SMART" id="SM01217">
    <property type="entry name" value="Fn3_like"/>
    <property type="match status" value="1"/>
</dbReference>
<evidence type="ECO:0000313" key="5">
    <source>
        <dbReference type="EMBL" id="SMO48562.1"/>
    </source>
</evidence>
<evidence type="ECO:0000313" key="6">
    <source>
        <dbReference type="Proteomes" id="UP000315971"/>
    </source>
</evidence>
<dbReference type="GO" id="GO:0009044">
    <property type="term" value="F:xylan 1,4-beta-xylosidase activity"/>
    <property type="evidence" value="ECO:0007669"/>
    <property type="project" value="InterPro"/>
</dbReference>
<keyword evidence="2" id="KW-0732">Signal</keyword>
<dbReference type="InterPro" id="IPR013783">
    <property type="entry name" value="Ig-like_fold"/>
</dbReference>
<dbReference type="InterPro" id="IPR017853">
    <property type="entry name" value="GH"/>
</dbReference>
<dbReference type="GO" id="GO:0046556">
    <property type="term" value="F:alpha-L-arabinofuranosidase activity"/>
    <property type="evidence" value="ECO:0007669"/>
    <property type="project" value="TreeGrafter"/>
</dbReference>
<sequence>MFKKVSNIQTANQSKIDSFIFRMLSKSFSVFILMLYGVNAFSQQSNPYPPKNNIYKQGWIDFNKNNKKDIYEDPAQPIEKRIENLLAQMTLEEKTCQLATYYGHGKVLKDSLPTAAWKQLILKDGIANIDEHINNTPRIKENETPFNNAVALKETQRFFVEYTRLGIPVDFTNEGIRGLCARHATSFPSMNALGCTWDKELAFEQGKVEGKEARALGYTNIYAPILDVVRDQRWGRWEGVLGEDPFLVALMGVAMAKGIQSERVVSTPKHYVGYGDTKGARQWDARTDPHITPSEMYYIHEYPFRKVFQEAGALGVMSSYNDYNGVPMAGNYFYLTTKLRKEMGFKGYVVSDSYSIERLSDIHKVAADHKEACLLALKAGLNVRTDFDIPDEYINNIRSLVKEGRIPVQRIDELVRNVLYVKFWIGLFDEPYSGNPAEAEKTVAGKEHLDIALRASRECLVLMKNDNSILPLKNNFKKIALIGPNANSNNYVPTHYGPMDYTFTSVYDGLKNVYKNDHVEIKYAKGIDLVSKGWPENELMPDTLSTKEKKSIQEAVDIASQSDAVVVVLGDGTSTSGESRTRSSLDLPGHQEQLLEALVKTNKPVILVLVWGRPSTINFANKYCKAILSAPYPGAQGGLAIAEALKGEYNPGGKLNGTWVKSVGQLPFNVPAKPHANWEPMDNYSVANKGLLYCFGYGLSYTKFAYDSIAVDSIKSKTGNITVSCKITNTGAVEGDEIVQLYINDVISSTTTYEKQLRGFDRIHLKSGESKWVQFKIVSDDLVLINADNKIVVEPGEFRLMIGASYDDIRLQKSFFVTGQLSQKQIEAKKVPEKKSKMMRDTDAGI</sequence>
<dbReference type="PRINTS" id="PR00133">
    <property type="entry name" value="GLHYDRLASE3"/>
</dbReference>
<organism evidence="5 6">
    <name type="scientific">Solitalea koreensis</name>
    <dbReference type="NCBI Taxonomy" id="543615"/>
    <lineage>
        <taxon>Bacteria</taxon>
        <taxon>Pseudomonadati</taxon>
        <taxon>Bacteroidota</taxon>
        <taxon>Sphingobacteriia</taxon>
        <taxon>Sphingobacteriales</taxon>
        <taxon>Sphingobacteriaceae</taxon>
        <taxon>Solitalea</taxon>
    </lineage>
</organism>
<dbReference type="SUPFAM" id="SSF51445">
    <property type="entry name" value="(Trans)glycosidases"/>
    <property type="match status" value="1"/>
</dbReference>